<organism evidence="2 3">
    <name type="scientific">Desulfonema magnum</name>
    <dbReference type="NCBI Taxonomy" id="45655"/>
    <lineage>
        <taxon>Bacteria</taxon>
        <taxon>Pseudomonadati</taxon>
        <taxon>Thermodesulfobacteriota</taxon>
        <taxon>Desulfobacteria</taxon>
        <taxon>Desulfobacterales</taxon>
        <taxon>Desulfococcaceae</taxon>
        <taxon>Desulfonema</taxon>
    </lineage>
</organism>
<dbReference type="Proteomes" id="UP000663722">
    <property type="component" value="Chromosome"/>
</dbReference>
<dbReference type="AlphaFoldDB" id="A0A975BNT6"/>
<keyword evidence="3" id="KW-1185">Reference proteome</keyword>
<proteinExistence type="predicted"/>
<evidence type="ECO:0000313" key="2">
    <source>
        <dbReference type="EMBL" id="QTA88419.1"/>
    </source>
</evidence>
<gene>
    <name evidence="2" type="ORF">dnm_044650</name>
</gene>
<evidence type="ECO:0000313" key="3">
    <source>
        <dbReference type="Proteomes" id="UP000663722"/>
    </source>
</evidence>
<reference evidence="2" key="1">
    <citation type="journal article" date="2021" name="Microb. Physiol.">
        <title>Proteogenomic Insights into the Physiology of Marine, Sulfate-Reducing, Filamentous Desulfonema limicola and Desulfonema magnum.</title>
        <authorList>
            <person name="Schnaars V."/>
            <person name="Wohlbrand L."/>
            <person name="Scheve S."/>
            <person name="Hinrichs C."/>
            <person name="Reinhardt R."/>
            <person name="Rabus R."/>
        </authorList>
    </citation>
    <scope>NUCLEOTIDE SEQUENCE</scope>
    <source>
        <strain evidence="2">4be13</strain>
    </source>
</reference>
<dbReference type="EMBL" id="CP061800">
    <property type="protein sequence ID" value="QTA88419.1"/>
    <property type="molecule type" value="Genomic_DNA"/>
</dbReference>
<protein>
    <submittedName>
        <fullName evidence="2">Uncharacterized protein</fullName>
    </submittedName>
</protein>
<feature type="region of interest" description="Disordered" evidence="1">
    <location>
        <begin position="1"/>
        <end position="41"/>
    </location>
</feature>
<dbReference type="KEGG" id="dmm:dnm_044650"/>
<evidence type="ECO:0000256" key="1">
    <source>
        <dbReference type="SAM" id="MobiDB-lite"/>
    </source>
</evidence>
<name>A0A975BNT6_9BACT</name>
<accession>A0A975BNT6</accession>
<sequence>MLLKQAMSADRKIFGLSQGRHGGRGRNPVFSGRGDCPYASG</sequence>